<dbReference type="STRING" id="266265.Bxe_A3167"/>
<dbReference type="GO" id="GO:0003677">
    <property type="term" value="F:DNA binding"/>
    <property type="evidence" value="ECO:0007669"/>
    <property type="project" value="InterPro"/>
</dbReference>
<evidence type="ECO:0000313" key="1">
    <source>
        <dbReference type="EMBL" id="ABE29812.1"/>
    </source>
</evidence>
<name>Q142C7_PARXL</name>
<organism evidence="1 2">
    <name type="scientific">Paraburkholderia xenovorans (strain LB400)</name>
    <dbReference type="NCBI Taxonomy" id="266265"/>
    <lineage>
        <taxon>Bacteria</taxon>
        <taxon>Pseudomonadati</taxon>
        <taxon>Pseudomonadota</taxon>
        <taxon>Betaproteobacteria</taxon>
        <taxon>Burkholderiales</taxon>
        <taxon>Burkholderiaceae</taxon>
        <taxon>Paraburkholderia</taxon>
    </lineage>
</organism>
<dbReference type="KEGG" id="bxe:Bxe_A3167"/>
<keyword evidence="2" id="KW-1185">Reference proteome</keyword>
<evidence type="ECO:0000313" key="2">
    <source>
        <dbReference type="Proteomes" id="UP000001817"/>
    </source>
</evidence>
<sequence length="76" mass="8328">MIETKARGRRVGSKHYPPEFRAQVVAETRDPNRSIAEVAHSHGLNANLVSMWRSREMGTGVAIRSASPRNVSTGAN</sequence>
<dbReference type="eggNOG" id="COG2963">
    <property type="taxonomic scope" value="Bacteria"/>
</dbReference>
<gene>
    <name evidence="1" type="ORF">Bxe_A3167</name>
</gene>
<accession>Q142C7</accession>
<dbReference type="Pfam" id="PF01527">
    <property type="entry name" value="HTH_Tnp_1"/>
    <property type="match status" value="1"/>
</dbReference>
<dbReference type="Proteomes" id="UP000001817">
    <property type="component" value="Chromosome 1"/>
</dbReference>
<evidence type="ECO:0008006" key="3">
    <source>
        <dbReference type="Google" id="ProtNLM"/>
    </source>
</evidence>
<dbReference type="SUPFAM" id="SSF46689">
    <property type="entry name" value="Homeodomain-like"/>
    <property type="match status" value="1"/>
</dbReference>
<dbReference type="GO" id="GO:0006313">
    <property type="term" value="P:DNA transposition"/>
    <property type="evidence" value="ECO:0007669"/>
    <property type="project" value="InterPro"/>
</dbReference>
<dbReference type="RefSeq" id="WP_011487529.1">
    <property type="nucleotide sequence ID" value="NC_007951.1"/>
</dbReference>
<dbReference type="EMBL" id="CP000270">
    <property type="protein sequence ID" value="ABE29812.1"/>
    <property type="molecule type" value="Genomic_DNA"/>
</dbReference>
<proteinExistence type="predicted"/>
<dbReference type="InterPro" id="IPR009057">
    <property type="entry name" value="Homeodomain-like_sf"/>
</dbReference>
<protein>
    <recommendedName>
        <fullName evidence="3">Transposase</fullName>
    </recommendedName>
</protein>
<dbReference type="GO" id="GO:0004803">
    <property type="term" value="F:transposase activity"/>
    <property type="evidence" value="ECO:0007669"/>
    <property type="project" value="InterPro"/>
</dbReference>
<reference evidence="1 2" key="1">
    <citation type="journal article" date="2006" name="Proc. Natl. Acad. Sci. U.S.A.">
        <title>Burkholderia xenovorans LB400 harbors a multi-replicon, 9.73-Mbp genome shaped for versatility.</title>
        <authorList>
            <person name="Chain P.S."/>
            <person name="Denef V.J."/>
            <person name="Konstantinidis K.T."/>
            <person name="Vergez L.M."/>
            <person name="Agullo L."/>
            <person name="Reyes V.L."/>
            <person name="Hauser L."/>
            <person name="Cordova M."/>
            <person name="Gomez L."/>
            <person name="Gonzalez M."/>
            <person name="Land M."/>
            <person name="Lao V."/>
            <person name="Larimer F."/>
            <person name="LiPuma J.J."/>
            <person name="Mahenthiralingam E."/>
            <person name="Malfatti S.A."/>
            <person name="Marx C.J."/>
            <person name="Parnell J.J."/>
            <person name="Ramette A."/>
            <person name="Richardson P."/>
            <person name="Seeger M."/>
            <person name="Smith D."/>
            <person name="Spilker T."/>
            <person name="Sul W.J."/>
            <person name="Tsoi T.V."/>
            <person name="Ulrich L.E."/>
            <person name="Zhulin I.B."/>
            <person name="Tiedje J.M."/>
        </authorList>
    </citation>
    <scope>NUCLEOTIDE SEQUENCE [LARGE SCALE GENOMIC DNA]</scope>
    <source>
        <strain evidence="1 2">LB400</strain>
    </source>
</reference>
<dbReference type="AlphaFoldDB" id="Q142C7"/>
<dbReference type="InterPro" id="IPR002514">
    <property type="entry name" value="Transposase_8"/>
</dbReference>